<reference evidence="1" key="1">
    <citation type="journal article" date="2015" name="Nature">
        <title>Complex archaea that bridge the gap between prokaryotes and eukaryotes.</title>
        <authorList>
            <person name="Spang A."/>
            <person name="Saw J.H."/>
            <person name="Jorgensen S.L."/>
            <person name="Zaremba-Niedzwiedzka K."/>
            <person name="Martijn J."/>
            <person name="Lind A.E."/>
            <person name="van Eijk R."/>
            <person name="Schleper C."/>
            <person name="Guy L."/>
            <person name="Ettema T.J."/>
        </authorList>
    </citation>
    <scope>NUCLEOTIDE SEQUENCE</scope>
</reference>
<proteinExistence type="predicted"/>
<accession>A0A0F9PFF2</accession>
<comment type="caution">
    <text evidence="1">The sequence shown here is derived from an EMBL/GenBank/DDBJ whole genome shotgun (WGS) entry which is preliminary data.</text>
</comment>
<sequence>MLVFAKALRWGVSYILGVVRGVISVSKLQHMYSIPRLPMTGTCASTMRERLGCYGKYPTAIAFLPFGG</sequence>
<organism evidence="1">
    <name type="scientific">marine sediment metagenome</name>
    <dbReference type="NCBI Taxonomy" id="412755"/>
    <lineage>
        <taxon>unclassified sequences</taxon>
        <taxon>metagenomes</taxon>
        <taxon>ecological metagenomes</taxon>
    </lineage>
</organism>
<protein>
    <submittedName>
        <fullName evidence="1">Uncharacterized protein</fullName>
    </submittedName>
</protein>
<gene>
    <name evidence="1" type="ORF">LCGC14_0849890</name>
</gene>
<dbReference type="AlphaFoldDB" id="A0A0F9PFF2"/>
<name>A0A0F9PFF2_9ZZZZ</name>
<evidence type="ECO:0000313" key="1">
    <source>
        <dbReference type="EMBL" id="KKN28849.1"/>
    </source>
</evidence>
<dbReference type="EMBL" id="LAZR01002529">
    <property type="protein sequence ID" value="KKN28849.1"/>
    <property type="molecule type" value="Genomic_DNA"/>
</dbReference>